<keyword evidence="3 4" id="KW-0443">Lipid metabolism</keyword>
<keyword evidence="2 4" id="KW-0442">Lipid degradation</keyword>
<dbReference type="InterPro" id="IPR002641">
    <property type="entry name" value="PNPLA_dom"/>
</dbReference>
<dbReference type="Pfam" id="PF01734">
    <property type="entry name" value="Patatin"/>
    <property type="match status" value="1"/>
</dbReference>
<evidence type="ECO:0000256" key="1">
    <source>
        <dbReference type="ARBA" id="ARBA00022801"/>
    </source>
</evidence>
<feature type="short sequence motif" description="DGA/G" evidence="4">
    <location>
        <begin position="204"/>
        <end position="206"/>
    </location>
</feature>
<dbReference type="InterPro" id="IPR043864">
    <property type="entry name" value="Omp85-like_dom"/>
</dbReference>
<dbReference type="EMBL" id="MTBC01000001">
    <property type="protein sequence ID" value="OQD44398.1"/>
    <property type="molecule type" value="Genomic_DNA"/>
</dbReference>
<evidence type="ECO:0000256" key="3">
    <source>
        <dbReference type="ARBA" id="ARBA00023098"/>
    </source>
</evidence>
<dbReference type="Gene3D" id="3.40.1090.10">
    <property type="entry name" value="Cytosolic phospholipase A2 catalytic domain"/>
    <property type="match status" value="2"/>
</dbReference>
<evidence type="ECO:0000256" key="4">
    <source>
        <dbReference type="PROSITE-ProRule" id="PRU01161"/>
    </source>
</evidence>
<gene>
    <name evidence="6" type="ORF">BUL40_02260</name>
</gene>
<feature type="active site" description="Proton acceptor" evidence="4">
    <location>
        <position position="204"/>
    </location>
</feature>
<keyword evidence="7" id="KW-1185">Reference proteome</keyword>
<evidence type="ECO:0000256" key="2">
    <source>
        <dbReference type="ARBA" id="ARBA00022963"/>
    </source>
</evidence>
<dbReference type="OrthoDB" id="9770965at2"/>
<evidence type="ECO:0000313" key="7">
    <source>
        <dbReference type="Proteomes" id="UP000191680"/>
    </source>
</evidence>
<dbReference type="PANTHER" id="PTHR14226:SF76">
    <property type="entry name" value="NTE FAMILY PROTEIN RSSA"/>
    <property type="match status" value="1"/>
</dbReference>
<evidence type="ECO:0000259" key="5">
    <source>
        <dbReference type="PROSITE" id="PS51635"/>
    </source>
</evidence>
<dbReference type="RefSeq" id="WP_080317900.1">
    <property type="nucleotide sequence ID" value="NZ_MTBC01000001.1"/>
</dbReference>
<reference evidence="6 7" key="1">
    <citation type="submission" date="2016-12" db="EMBL/GenBank/DDBJ databases">
        <authorList>
            <person name="Song W.-J."/>
            <person name="Kurnit D.M."/>
        </authorList>
    </citation>
    <scope>NUCLEOTIDE SEQUENCE [LARGE SCALE GENOMIC DNA]</scope>
    <source>
        <strain evidence="6 7">HSG9</strain>
    </source>
</reference>
<dbReference type="InterPro" id="IPR050301">
    <property type="entry name" value="NTE"/>
</dbReference>
<dbReference type="Proteomes" id="UP000191680">
    <property type="component" value="Unassembled WGS sequence"/>
</dbReference>
<feature type="active site" description="Nucleophile" evidence="4">
    <location>
        <position position="60"/>
    </location>
</feature>
<dbReference type="AlphaFoldDB" id="A0A1V6LW88"/>
<proteinExistence type="predicted"/>
<feature type="short sequence motif" description="GXGXXG" evidence="4">
    <location>
        <begin position="31"/>
        <end position="36"/>
    </location>
</feature>
<sequence>MGKHYCTVLLLLISSLIWSQRKPKVGLVLSGGGAKGMAHIGALKVIEEAGIKIDYIGGTSMGAIIGGLYAAGYTANELDSIFKTTNLSQLITDNLPRNAKTFYEKDDAERYALSLPFDNFKVSFPEAISGGQNIYNEFIRLLYHVKDVEDFNELPIPFICIATNIETGKPVLMNKGYLPEAIMASGTLPSLFEPSEIDGQILIDGGVVNNYPINEVRKKGADIIIGIDVQDDLAKRESLSSATEILFQINNYRTVNEMNTKREETDVYIKPNIAKYTVIDFEETENIIAEGVKAAELKLQDLKDVAHLQGASKRKPIEKAKDSLTINRLIIKGNERYTRGYIKGKLRFTLGNTITFKRLQQGLGNMAATGNFKAIRYKLVSNGLGTDLILNLKENPTKMFIKMGAHYDDLYKSAALINLTRKNLIFKDDVGSFDFILGDHIRYNFQYYIDKGFYWSFGINSKFNTFDEAVDFKIIQENFNISGGENLSEINLDFSDLTNQIYLQTVVREEFAFRTGLEHRFIRFSTTTFNNLQLVDENESLENKDGRIFFENSNYFSGFANLRLDTYDDKYFPTRGLYFNGNLNYYVYNPDLKGDFQDFAIAKAQMGVALPITHNLSINLDSEGGFKLGTSRIATFDFIMGGFGNHRVHNLIPFMGYDFLSLTGNSFVKAKANLDFEFARKNHLLLQANMANIDDDLFRTGEWFTAPDYTGFGIGYGLESFLGPVQVYYSWTPQRNDSHLFFSVGFWF</sequence>
<dbReference type="InterPro" id="IPR016035">
    <property type="entry name" value="Acyl_Trfase/lysoPLipase"/>
</dbReference>
<comment type="caution">
    <text evidence="6">The sequence shown here is derived from an EMBL/GenBank/DDBJ whole genome shotgun (WGS) entry which is preliminary data.</text>
</comment>
<name>A0A1V6LW88_9FLAO</name>
<dbReference type="PANTHER" id="PTHR14226">
    <property type="entry name" value="NEUROPATHY TARGET ESTERASE/SWISS CHEESE D.MELANOGASTER"/>
    <property type="match status" value="1"/>
</dbReference>
<accession>A0A1V6LW88</accession>
<dbReference type="Pfam" id="PF19143">
    <property type="entry name" value="Omp85_2"/>
    <property type="match status" value="1"/>
</dbReference>
<evidence type="ECO:0000313" key="6">
    <source>
        <dbReference type="EMBL" id="OQD44398.1"/>
    </source>
</evidence>
<protein>
    <submittedName>
        <fullName evidence="6">Patatin</fullName>
    </submittedName>
</protein>
<dbReference type="Gene3D" id="3.10.20.310">
    <property type="entry name" value="membrane protein fhac"/>
    <property type="match status" value="1"/>
</dbReference>
<dbReference type="PROSITE" id="PS51635">
    <property type="entry name" value="PNPLA"/>
    <property type="match status" value="1"/>
</dbReference>
<feature type="domain" description="PNPLA" evidence="5">
    <location>
        <begin position="27"/>
        <end position="217"/>
    </location>
</feature>
<feature type="short sequence motif" description="GXSXG" evidence="4">
    <location>
        <begin position="58"/>
        <end position="62"/>
    </location>
</feature>
<keyword evidence="1 4" id="KW-0378">Hydrolase</keyword>
<dbReference type="GO" id="GO:0016042">
    <property type="term" value="P:lipid catabolic process"/>
    <property type="evidence" value="ECO:0007669"/>
    <property type="project" value="UniProtKB-UniRule"/>
</dbReference>
<dbReference type="Gene3D" id="2.40.160.50">
    <property type="entry name" value="membrane protein fhac: a member of the omp85/tpsb transporter family"/>
    <property type="match status" value="1"/>
</dbReference>
<dbReference type="GO" id="GO:0016787">
    <property type="term" value="F:hydrolase activity"/>
    <property type="evidence" value="ECO:0007669"/>
    <property type="project" value="UniProtKB-UniRule"/>
</dbReference>
<organism evidence="6 7">
    <name type="scientific">Croceivirga radicis</name>
    <dbReference type="NCBI Taxonomy" id="1929488"/>
    <lineage>
        <taxon>Bacteria</taxon>
        <taxon>Pseudomonadati</taxon>
        <taxon>Bacteroidota</taxon>
        <taxon>Flavobacteriia</taxon>
        <taxon>Flavobacteriales</taxon>
        <taxon>Flavobacteriaceae</taxon>
        <taxon>Croceivirga</taxon>
    </lineage>
</organism>
<dbReference type="SUPFAM" id="SSF52151">
    <property type="entry name" value="FabD/lysophospholipase-like"/>
    <property type="match status" value="1"/>
</dbReference>
<dbReference type="CDD" id="cd07205">
    <property type="entry name" value="Pat_PNPLA6_PNPLA7_NTE1_like"/>
    <property type="match status" value="1"/>
</dbReference>